<dbReference type="Pfam" id="PF16925">
    <property type="entry name" value="TetR_C_13"/>
    <property type="match status" value="1"/>
</dbReference>
<proteinExistence type="predicted"/>
<sequence length="198" mass="21897">MSSLGRSTGTKLHILDTAQRLVAAKGFSGVGLKDILASAGVPKGSFYHWFSSKEAFGVDLLDHYFSKYLAEIDGILFAPQENGRNRLLSYCQFWRKNQEQEDPDAKCLAVKLGAEVSDMSEEMRLALKKGTSAIIERMGCVIEGGVRDGSITSTRIPHHLAETLYQLWMGASVMYKITREGKSFEEAMAATEHLLTNT</sequence>
<protein>
    <submittedName>
        <fullName evidence="6">TetR/AcrR family transcriptional regulator</fullName>
    </submittedName>
</protein>
<keyword evidence="3" id="KW-0804">Transcription</keyword>
<evidence type="ECO:0000259" key="5">
    <source>
        <dbReference type="PROSITE" id="PS50977"/>
    </source>
</evidence>
<keyword evidence="1" id="KW-0805">Transcription regulation</keyword>
<dbReference type="RefSeq" id="WP_265794450.1">
    <property type="nucleotide sequence ID" value="NZ_JAPIUX010000005.1"/>
</dbReference>
<feature type="DNA-binding region" description="H-T-H motif" evidence="4">
    <location>
        <begin position="31"/>
        <end position="50"/>
    </location>
</feature>
<dbReference type="InterPro" id="IPR009057">
    <property type="entry name" value="Homeodomain-like_sf"/>
</dbReference>
<keyword evidence="7" id="KW-1185">Reference proteome</keyword>
<accession>A0ABT3Q7G7</accession>
<dbReference type="PROSITE" id="PS50977">
    <property type="entry name" value="HTH_TETR_2"/>
    <property type="match status" value="1"/>
</dbReference>
<dbReference type="SUPFAM" id="SSF48498">
    <property type="entry name" value="Tetracyclin repressor-like, C-terminal domain"/>
    <property type="match status" value="1"/>
</dbReference>
<dbReference type="PANTHER" id="PTHR47506">
    <property type="entry name" value="TRANSCRIPTIONAL REGULATORY PROTEIN"/>
    <property type="match status" value="1"/>
</dbReference>
<keyword evidence="2 4" id="KW-0238">DNA-binding</keyword>
<dbReference type="EMBL" id="JAPIUX010000005">
    <property type="protein sequence ID" value="MCX2561212.1"/>
    <property type="molecule type" value="Genomic_DNA"/>
</dbReference>
<gene>
    <name evidence="6" type="ORF">OQ252_07350</name>
</gene>
<reference evidence="6 7" key="1">
    <citation type="submission" date="2022-11" db="EMBL/GenBank/DDBJ databases">
        <title>Genome sequencing of Acetobacter type strain.</title>
        <authorList>
            <person name="Heo J."/>
            <person name="Lee D."/>
            <person name="Han B.-H."/>
            <person name="Hong S.-B."/>
            <person name="Kwon S.-W."/>
        </authorList>
    </citation>
    <scope>NUCLEOTIDE SEQUENCE [LARGE SCALE GENOMIC DNA]</scope>
    <source>
        <strain evidence="6 7">KACC 21251</strain>
    </source>
</reference>
<organism evidence="6 7">
    <name type="scientific">Acetobacter farinalis</name>
    <dbReference type="NCBI Taxonomy" id="1260984"/>
    <lineage>
        <taxon>Bacteria</taxon>
        <taxon>Pseudomonadati</taxon>
        <taxon>Pseudomonadota</taxon>
        <taxon>Alphaproteobacteria</taxon>
        <taxon>Acetobacterales</taxon>
        <taxon>Acetobacteraceae</taxon>
        <taxon>Acetobacter</taxon>
    </lineage>
</organism>
<dbReference type="PANTHER" id="PTHR47506:SF6">
    <property type="entry name" value="HTH-TYPE TRANSCRIPTIONAL REPRESSOR NEMR"/>
    <property type="match status" value="1"/>
</dbReference>
<dbReference type="Gene3D" id="1.10.357.10">
    <property type="entry name" value="Tetracycline Repressor, domain 2"/>
    <property type="match status" value="1"/>
</dbReference>
<name>A0ABT3Q7G7_9PROT</name>
<dbReference type="Pfam" id="PF00440">
    <property type="entry name" value="TetR_N"/>
    <property type="match status" value="1"/>
</dbReference>
<evidence type="ECO:0000256" key="2">
    <source>
        <dbReference type="ARBA" id="ARBA00023125"/>
    </source>
</evidence>
<evidence type="ECO:0000256" key="3">
    <source>
        <dbReference type="ARBA" id="ARBA00023163"/>
    </source>
</evidence>
<comment type="caution">
    <text evidence="6">The sequence shown here is derived from an EMBL/GenBank/DDBJ whole genome shotgun (WGS) entry which is preliminary data.</text>
</comment>
<dbReference type="InterPro" id="IPR011075">
    <property type="entry name" value="TetR_C"/>
</dbReference>
<evidence type="ECO:0000256" key="4">
    <source>
        <dbReference type="PROSITE-ProRule" id="PRU00335"/>
    </source>
</evidence>
<evidence type="ECO:0000256" key="1">
    <source>
        <dbReference type="ARBA" id="ARBA00023015"/>
    </source>
</evidence>
<dbReference type="PRINTS" id="PR00455">
    <property type="entry name" value="HTHTETR"/>
</dbReference>
<dbReference type="InterPro" id="IPR036271">
    <property type="entry name" value="Tet_transcr_reg_TetR-rel_C_sf"/>
</dbReference>
<evidence type="ECO:0000313" key="6">
    <source>
        <dbReference type="EMBL" id="MCX2561212.1"/>
    </source>
</evidence>
<feature type="domain" description="HTH tetR-type" evidence="5">
    <location>
        <begin position="8"/>
        <end position="68"/>
    </location>
</feature>
<dbReference type="InterPro" id="IPR001647">
    <property type="entry name" value="HTH_TetR"/>
</dbReference>
<dbReference type="Proteomes" id="UP001526446">
    <property type="component" value="Unassembled WGS sequence"/>
</dbReference>
<dbReference type="SUPFAM" id="SSF46689">
    <property type="entry name" value="Homeodomain-like"/>
    <property type="match status" value="1"/>
</dbReference>
<evidence type="ECO:0000313" key="7">
    <source>
        <dbReference type="Proteomes" id="UP001526446"/>
    </source>
</evidence>